<feature type="domain" description="RNA polymerase sigma factor 70 region 4 type 2" evidence="7">
    <location>
        <begin position="132"/>
        <end position="172"/>
    </location>
</feature>
<dbReference type="GO" id="GO:0003677">
    <property type="term" value="F:DNA binding"/>
    <property type="evidence" value="ECO:0007669"/>
    <property type="project" value="UniProtKB-KW"/>
</dbReference>
<dbReference type="NCBIfam" id="TIGR02937">
    <property type="entry name" value="sigma70-ECF"/>
    <property type="match status" value="1"/>
</dbReference>
<sequence>MSTFTSMTDQELVQAYLDGNNHAFDELLSRTQDIIFSYIMSAVKDEELANELFQETFLKIISKIQNHQYTETGKLQWWMIRVTHNVVIDYYRDQKKNFVVDAPKENDLSAVKSSELVDINRETELTNQRTLKQLVLLMNALPARQREVVYMRYFQDMSFKEIAEELGCSINTSLGRMRYALINMRKYSREYNLNLSLE</sequence>
<dbReference type="InterPro" id="IPR007627">
    <property type="entry name" value="RNA_pol_sigma70_r2"/>
</dbReference>
<evidence type="ECO:0000259" key="6">
    <source>
        <dbReference type="Pfam" id="PF04542"/>
    </source>
</evidence>
<comment type="similarity">
    <text evidence="1">Belongs to the sigma-70 factor family. ECF subfamily.</text>
</comment>
<evidence type="ECO:0000313" key="8">
    <source>
        <dbReference type="EMBL" id="SEA82524.1"/>
    </source>
</evidence>
<name>A0A1H4EBV2_XYLRU</name>
<evidence type="ECO:0000256" key="1">
    <source>
        <dbReference type="ARBA" id="ARBA00010641"/>
    </source>
</evidence>
<dbReference type="InterPro" id="IPR013249">
    <property type="entry name" value="RNA_pol_sigma70_r4_t2"/>
</dbReference>
<keyword evidence="5" id="KW-0804">Transcription</keyword>
<feature type="domain" description="RNA polymerase sigma-70 region 2" evidence="6">
    <location>
        <begin position="29"/>
        <end position="96"/>
    </location>
</feature>
<dbReference type="Proteomes" id="UP000182257">
    <property type="component" value="Unassembled WGS sequence"/>
</dbReference>
<evidence type="ECO:0000256" key="4">
    <source>
        <dbReference type="ARBA" id="ARBA00023125"/>
    </source>
</evidence>
<dbReference type="RefSeq" id="WP_074761955.1">
    <property type="nucleotide sequence ID" value="NZ_FNRF01000005.1"/>
</dbReference>
<dbReference type="CDD" id="cd06171">
    <property type="entry name" value="Sigma70_r4"/>
    <property type="match status" value="1"/>
</dbReference>
<dbReference type="AlphaFoldDB" id="A0A1H4EBV2"/>
<dbReference type="EMBL" id="FNRF01000005">
    <property type="protein sequence ID" value="SEA82524.1"/>
    <property type="molecule type" value="Genomic_DNA"/>
</dbReference>
<evidence type="ECO:0000256" key="2">
    <source>
        <dbReference type="ARBA" id="ARBA00023015"/>
    </source>
</evidence>
<dbReference type="PANTHER" id="PTHR43133">
    <property type="entry name" value="RNA POLYMERASE ECF-TYPE SIGMA FACTO"/>
    <property type="match status" value="1"/>
</dbReference>
<evidence type="ECO:0000259" key="7">
    <source>
        <dbReference type="Pfam" id="PF08281"/>
    </source>
</evidence>
<reference evidence="8 9" key="1">
    <citation type="submission" date="2016-10" db="EMBL/GenBank/DDBJ databases">
        <authorList>
            <person name="de Groot N.N."/>
        </authorList>
    </citation>
    <scope>NUCLEOTIDE SEQUENCE [LARGE SCALE GENOMIC DNA]</scope>
    <source>
        <strain evidence="8 9">D31d</strain>
    </source>
</reference>
<dbReference type="InterPro" id="IPR013325">
    <property type="entry name" value="RNA_pol_sigma_r2"/>
</dbReference>
<gene>
    <name evidence="8" type="ORF">SAMN05216462_2709</name>
</gene>
<dbReference type="Pfam" id="PF04542">
    <property type="entry name" value="Sigma70_r2"/>
    <property type="match status" value="1"/>
</dbReference>
<dbReference type="InterPro" id="IPR014284">
    <property type="entry name" value="RNA_pol_sigma-70_dom"/>
</dbReference>
<evidence type="ECO:0000256" key="3">
    <source>
        <dbReference type="ARBA" id="ARBA00023082"/>
    </source>
</evidence>
<organism evidence="8 9">
    <name type="scientific">Xylanibacter ruminicola</name>
    <name type="common">Prevotella ruminicola</name>
    <dbReference type="NCBI Taxonomy" id="839"/>
    <lineage>
        <taxon>Bacteria</taxon>
        <taxon>Pseudomonadati</taxon>
        <taxon>Bacteroidota</taxon>
        <taxon>Bacteroidia</taxon>
        <taxon>Bacteroidales</taxon>
        <taxon>Prevotellaceae</taxon>
        <taxon>Xylanibacter</taxon>
    </lineage>
</organism>
<evidence type="ECO:0000313" key="9">
    <source>
        <dbReference type="Proteomes" id="UP000182257"/>
    </source>
</evidence>
<dbReference type="Pfam" id="PF08281">
    <property type="entry name" value="Sigma70_r4_2"/>
    <property type="match status" value="1"/>
</dbReference>
<dbReference type="PANTHER" id="PTHR43133:SF8">
    <property type="entry name" value="RNA POLYMERASE SIGMA FACTOR HI_1459-RELATED"/>
    <property type="match status" value="1"/>
</dbReference>
<dbReference type="Gene3D" id="1.10.1740.10">
    <property type="match status" value="1"/>
</dbReference>
<dbReference type="SUPFAM" id="SSF88659">
    <property type="entry name" value="Sigma3 and sigma4 domains of RNA polymerase sigma factors"/>
    <property type="match status" value="1"/>
</dbReference>
<keyword evidence="2" id="KW-0805">Transcription regulation</keyword>
<accession>A0A1H4EBV2</accession>
<protein>
    <submittedName>
        <fullName evidence="8">RNA polymerase sigma-70 factor, ECF subfamily</fullName>
    </submittedName>
</protein>
<proteinExistence type="inferred from homology"/>
<dbReference type="SUPFAM" id="SSF88946">
    <property type="entry name" value="Sigma2 domain of RNA polymerase sigma factors"/>
    <property type="match status" value="1"/>
</dbReference>
<dbReference type="Gene3D" id="1.10.10.10">
    <property type="entry name" value="Winged helix-like DNA-binding domain superfamily/Winged helix DNA-binding domain"/>
    <property type="match status" value="1"/>
</dbReference>
<keyword evidence="4" id="KW-0238">DNA-binding</keyword>
<evidence type="ECO:0000256" key="5">
    <source>
        <dbReference type="ARBA" id="ARBA00023163"/>
    </source>
</evidence>
<dbReference type="InterPro" id="IPR013324">
    <property type="entry name" value="RNA_pol_sigma_r3/r4-like"/>
</dbReference>
<dbReference type="GO" id="GO:0006352">
    <property type="term" value="P:DNA-templated transcription initiation"/>
    <property type="evidence" value="ECO:0007669"/>
    <property type="project" value="InterPro"/>
</dbReference>
<keyword evidence="3" id="KW-0731">Sigma factor</keyword>
<dbReference type="InterPro" id="IPR036388">
    <property type="entry name" value="WH-like_DNA-bd_sf"/>
</dbReference>
<dbReference type="GO" id="GO:0016987">
    <property type="term" value="F:sigma factor activity"/>
    <property type="evidence" value="ECO:0007669"/>
    <property type="project" value="UniProtKB-KW"/>
</dbReference>
<dbReference type="InterPro" id="IPR039425">
    <property type="entry name" value="RNA_pol_sigma-70-like"/>
</dbReference>